<dbReference type="OrthoDB" id="3936451at2759"/>
<dbReference type="PANTHER" id="PTHR33048">
    <property type="entry name" value="PTH11-LIKE INTEGRAL MEMBRANE PROTEIN (AFU_ORTHOLOGUE AFUA_5G11245)"/>
    <property type="match status" value="1"/>
</dbReference>
<dbReference type="RefSeq" id="XP_066008590.1">
    <property type="nucleotide sequence ID" value="XM_066151793.1"/>
</dbReference>
<dbReference type="Proteomes" id="UP000011096">
    <property type="component" value="Unassembled WGS sequence"/>
</dbReference>
<comment type="caution">
    <text evidence="9">The sequence shown here is derived from an EMBL/GenBank/DDBJ whole genome shotgun (WGS) entry which is preliminary data.</text>
</comment>
<evidence type="ECO:0000256" key="1">
    <source>
        <dbReference type="ARBA" id="ARBA00004141"/>
    </source>
</evidence>
<feature type="compositionally biased region" description="Basic and acidic residues" evidence="6">
    <location>
        <begin position="280"/>
        <end position="298"/>
    </location>
</feature>
<comment type="similarity">
    <text evidence="5">Belongs to the SAT4 family.</text>
</comment>
<proteinExistence type="inferred from homology"/>
<protein>
    <recommendedName>
        <fullName evidence="8">Rhodopsin domain-containing protein</fullName>
    </recommendedName>
</protein>
<evidence type="ECO:0000256" key="6">
    <source>
        <dbReference type="SAM" id="MobiDB-lite"/>
    </source>
</evidence>
<reference evidence="9 10" key="1">
    <citation type="submission" date="2012-08" db="EMBL/GenBank/DDBJ databases">
        <authorList>
            <person name="Gan P.H.P."/>
            <person name="Ikeda K."/>
            <person name="Irieda H."/>
            <person name="Narusaka M."/>
            <person name="O'Connell R.J."/>
            <person name="Narusaka Y."/>
            <person name="Takano Y."/>
            <person name="Kubo Y."/>
            <person name="Shirasu K."/>
        </authorList>
    </citation>
    <scope>NUCLEOTIDE SEQUENCE [LARGE SCALE GENOMIC DNA]</scope>
    <source>
        <strain evidence="9 10">Nara gc5</strain>
    </source>
</reference>
<reference evidence="9 10" key="2">
    <citation type="submission" date="2020-04" db="EMBL/GenBank/DDBJ databases">
        <title>Genome sequencing and assembly of multiple isolates from the Colletotrichum gloeosporioides species complex.</title>
        <authorList>
            <person name="Gan P."/>
            <person name="Shirasu K."/>
        </authorList>
    </citation>
    <scope>NUCLEOTIDE SEQUENCE [LARGE SCALE GENOMIC DNA]</scope>
    <source>
        <strain evidence="9 10">Nara gc5</strain>
    </source>
</reference>
<dbReference type="EMBL" id="ANPB02000004">
    <property type="protein sequence ID" value="KAF4483680.1"/>
    <property type="molecule type" value="Genomic_DNA"/>
</dbReference>
<dbReference type="Pfam" id="PF20684">
    <property type="entry name" value="Fung_rhodopsin"/>
    <property type="match status" value="1"/>
</dbReference>
<organism evidence="9 10">
    <name type="scientific">Colletotrichum fructicola (strain Nara gc5)</name>
    <name type="common">Anthracnose fungus</name>
    <name type="synonym">Colletotrichum gloeosporioides (strain Nara gc5)</name>
    <dbReference type="NCBI Taxonomy" id="1213859"/>
    <lineage>
        <taxon>Eukaryota</taxon>
        <taxon>Fungi</taxon>
        <taxon>Dikarya</taxon>
        <taxon>Ascomycota</taxon>
        <taxon>Pezizomycotina</taxon>
        <taxon>Sordariomycetes</taxon>
        <taxon>Hypocreomycetidae</taxon>
        <taxon>Glomerellales</taxon>
        <taxon>Glomerellaceae</taxon>
        <taxon>Colletotrichum</taxon>
        <taxon>Colletotrichum gloeosporioides species complex</taxon>
    </lineage>
</organism>
<dbReference type="GO" id="GO:0016020">
    <property type="term" value="C:membrane"/>
    <property type="evidence" value="ECO:0007669"/>
    <property type="project" value="UniProtKB-SubCell"/>
</dbReference>
<dbReference type="InterPro" id="IPR052337">
    <property type="entry name" value="SAT4-like"/>
</dbReference>
<feature type="transmembrane region" description="Helical" evidence="7">
    <location>
        <begin position="160"/>
        <end position="190"/>
    </location>
</feature>
<feature type="region of interest" description="Disordered" evidence="6">
    <location>
        <begin position="323"/>
        <end position="363"/>
    </location>
</feature>
<feature type="transmembrane region" description="Helical" evidence="7">
    <location>
        <begin position="83"/>
        <end position="108"/>
    </location>
</feature>
<evidence type="ECO:0000256" key="4">
    <source>
        <dbReference type="ARBA" id="ARBA00023136"/>
    </source>
</evidence>
<evidence type="ECO:0000256" key="5">
    <source>
        <dbReference type="ARBA" id="ARBA00038359"/>
    </source>
</evidence>
<feature type="domain" description="Rhodopsin" evidence="8">
    <location>
        <begin position="25"/>
        <end position="266"/>
    </location>
</feature>
<gene>
    <name evidence="9" type="ORF">CGGC5_v007075</name>
</gene>
<dbReference type="AlphaFoldDB" id="A0A7J6J1K2"/>
<evidence type="ECO:0000256" key="7">
    <source>
        <dbReference type="SAM" id="Phobius"/>
    </source>
</evidence>
<feature type="compositionally biased region" description="Pro residues" evidence="6">
    <location>
        <begin position="429"/>
        <end position="440"/>
    </location>
</feature>
<evidence type="ECO:0000259" key="8">
    <source>
        <dbReference type="Pfam" id="PF20684"/>
    </source>
</evidence>
<comment type="subcellular location">
    <subcellularLocation>
        <location evidence="1">Membrane</location>
        <topology evidence="1">Multi-pass membrane protein</topology>
    </subcellularLocation>
</comment>
<feature type="transmembrane region" description="Helical" evidence="7">
    <location>
        <begin position="243"/>
        <end position="265"/>
    </location>
</feature>
<feature type="transmembrane region" description="Helical" evidence="7">
    <location>
        <begin position="6"/>
        <end position="23"/>
    </location>
</feature>
<dbReference type="InterPro" id="IPR049326">
    <property type="entry name" value="Rhodopsin_dom_fungi"/>
</dbReference>
<keyword evidence="4 7" id="KW-0472">Membrane</keyword>
<feature type="compositionally biased region" description="Polar residues" evidence="6">
    <location>
        <begin position="338"/>
        <end position="347"/>
    </location>
</feature>
<dbReference type="GeneID" id="43608517"/>
<feature type="compositionally biased region" description="Basic and acidic residues" evidence="6">
    <location>
        <begin position="398"/>
        <end position="407"/>
    </location>
</feature>
<feature type="transmembrane region" description="Helical" evidence="7">
    <location>
        <begin position="202"/>
        <end position="223"/>
    </location>
</feature>
<evidence type="ECO:0000256" key="3">
    <source>
        <dbReference type="ARBA" id="ARBA00022989"/>
    </source>
</evidence>
<evidence type="ECO:0000313" key="9">
    <source>
        <dbReference type="EMBL" id="KAF4483680.1"/>
    </source>
</evidence>
<evidence type="ECO:0000313" key="10">
    <source>
        <dbReference type="Proteomes" id="UP000011096"/>
    </source>
</evidence>
<accession>A0A7J6J1K2</accession>
<feature type="transmembrane region" description="Helical" evidence="7">
    <location>
        <begin position="120"/>
        <end position="140"/>
    </location>
</feature>
<feature type="compositionally biased region" description="Acidic residues" evidence="6">
    <location>
        <begin position="408"/>
        <end position="424"/>
    </location>
</feature>
<keyword evidence="2 7" id="KW-0812">Transmembrane</keyword>
<feature type="transmembrane region" description="Helical" evidence="7">
    <location>
        <begin position="43"/>
        <end position="63"/>
    </location>
</feature>
<dbReference type="PANTHER" id="PTHR33048:SF96">
    <property type="entry name" value="INTEGRAL MEMBRANE PROTEIN"/>
    <property type="match status" value="1"/>
</dbReference>
<feature type="region of interest" description="Disordered" evidence="6">
    <location>
        <begin position="398"/>
        <end position="440"/>
    </location>
</feature>
<evidence type="ECO:0000256" key="2">
    <source>
        <dbReference type="ARBA" id="ARBA00022692"/>
    </source>
</evidence>
<dbReference type="InParanoid" id="A0A7J6J1K2"/>
<keyword evidence="10" id="KW-1185">Reference proteome</keyword>
<feature type="region of interest" description="Disordered" evidence="6">
    <location>
        <begin position="278"/>
        <end position="299"/>
    </location>
</feature>
<sequence length="440" mass="49097">MADRSAQVIAVAILFLVLTWLAVGLRIYCRTFLVRCIGNDDKVMGILLVLFTVYLGLQVYGGTRGIGLLDVDLTPQKRLESLKLWWILELLNVGSTCLLKISVGYFLLRVAIERPHILTIWLLMAGTVIFGTTYLLMVAFQCRPIPTYWEEGPRTPEKCWPRQVILIMTIAATVINTSADFIFGTLPWFIVRSMNLPLGTKIVVVGILGLAAIGSTATIVRAFYIPTLLDGENFLYETTNFAIWSTVEPGVGIIAASIATLRPLYKLVATKVRRTNSSGFRRDQWRQRHQARRNETSRQVRAAHNLDLEDATPTVDTAITSPRGIFEVHPPPPPPPLSKNTNSTLKSRTTTTTDGGERGGGARHTLLLMEFPSAIRLSDEFRRTMQRPPEEWLAILRAEEACDQKQVEEEEGDEQDDSDAEETESPPTVLSPPPPLRKSS</sequence>
<name>A0A7J6J1K2_COLFN</name>
<keyword evidence="3 7" id="KW-1133">Transmembrane helix</keyword>